<protein>
    <submittedName>
        <fullName evidence="1">Uncharacterized protein</fullName>
    </submittedName>
</protein>
<accession>A0ABV9UJ88</accession>
<keyword evidence="2" id="KW-1185">Reference proteome</keyword>
<comment type="caution">
    <text evidence="1">The sequence shown here is derived from an EMBL/GenBank/DDBJ whole genome shotgun (WGS) entry which is preliminary data.</text>
</comment>
<reference evidence="2" key="1">
    <citation type="journal article" date="2019" name="Int. J. Syst. Evol. Microbiol.">
        <title>The Global Catalogue of Microorganisms (GCM) 10K type strain sequencing project: providing services to taxonomists for standard genome sequencing and annotation.</title>
        <authorList>
            <consortium name="The Broad Institute Genomics Platform"/>
            <consortium name="The Broad Institute Genome Sequencing Center for Infectious Disease"/>
            <person name="Wu L."/>
            <person name="Ma J."/>
        </authorList>
    </citation>
    <scope>NUCLEOTIDE SEQUENCE [LARGE SCALE GENOMIC DNA]</scope>
    <source>
        <strain evidence="2">CCM 7224</strain>
    </source>
</reference>
<dbReference type="RefSeq" id="WP_344375797.1">
    <property type="nucleotide sequence ID" value="NZ_BAAASQ010000012.1"/>
</dbReference>
<organism evidence="1 2">
    <name type="scientific">Streptomyces mauvecolor</name>
    <dbReference type="NCBI Taxonomy" id="58345"/>
    <lineage>
        <taxon>Bacteria</taxon>
        <taxon>Bacillati</taxon>
        <taxon>Actinomycetota</taxon>
        <taxon>Actinomycetes</taxon>
        <taxon>Kitasatosporales</taxon>
        <taxon>Streptomycetaceae</taxon>
        <taxon>Streptomyces</taxon>
    </lineage>
</organism>
<evidence type="ECO:0000313" key="1">
    <source>
        <dbReference type="EMBL" id="MFC4956473.1"/>
    </source>
</evidence>
<sequence>MNLHCNPFNETPAQSHYRGFYQGHQDAREQFAELLDKAGERKAADLVRRSALED</sequence>
<dbReference type="EMBL" id="JBHSIZ010000007">
    <property type="protein sequence ID" value="MFC4956473.1"/>
    <property type="molecule type" value="Genomic_DNA"/>
</dbReference>
<gene>
    <name evidence="1" type="ORF">ACFPFX_09190</name>
</gene>
<proteinExistence type="predicted"/>
<dbReference type="Proteomes" id="UP001595834">
    <property type="component" value="Unassembled WGS sequence"/>
</dbReference>
<name>A0ABV9UJ88_9ACTN</name>
<evidence type="ECO:0000313" key="2">
    <source>
        <dbReference type="Proteomes" id="UP001595834"/>
    </source>
</evidence>